<name>A0ABQ1BF75_9EURO</name>
<keyword evidence="2" id="KW-0418">Kinase</keyword>
<evidence type="ECO:0000313" key="2">
    <source>
        <dbReference type="EMBL" id="GFG00832.1"/>
    </source>
</evidence>
<proteinExistence type="predicted"/>
<accession>A0ABQ1BF75</accession>
<dbReference type="Proteomes" id="UP000465266">
    <property type="component" value="Unassembled WGS sequence"/>
</dbReference>
<sequence>MPPDSNMETDDDNGYSIHTDIGQLGKVFYEVITGKDCGFNLHENDASRATLPRRDTLPSTQDIWLGSIIEKCWTPGAYRNASSLVEDLDTVTLDDTPSEYRLTLMVATVTVAAWLGCWVWKGR</sequence>
<keyword evidence="1" id="KW-1133">Transmembrane helix</keyword>
<protein>
    <submittedName>
        <fullName evidence="2">Serine/threonine protein kinase</fullName>
    </submittedName>
</protein>
<feature type="transmembrane region" description="Helical" evidence="1">
    <location>
        <begin position="100"/>
        <end position="120"/>
    </location>
</feature>
<reference evidence="2 3" key="1">
    <citation type="submission" date="2020-01" db="EMBL/GenBank/DDBJ databases">
        <title>Draft genome sequence of Aspergillus udagawae IFM 53868.</title>
        <authorList>
            <person name="Takahashi H."/>
            <person name="Yaguchi T."/>
        </authorList>
    </citation>
    <scope>NUCLEOTIDE SEQUENCE [LARGE SCALE GENOMIC DNA]</scope>
    <source>
        <strain evidence="2 3">IFM 53868</strain>
    </source>
</reference>
<evidence type="ECO:0000256" key="1">
    <source>
        <dbReference type="SAM" id="Phobius"/>
    </source>
</evidence>
<evidence type="ECO:0000313" key="3">
    <source>
        <dbReference type="Proteomes" id="UP000465266"/>
    </source>
</evidence>
<dbReference type="GO" id="GO:0004674">
    <property type="term" value="F:protein serine/threonine kinase activity"/>
    <property type="evidence" value="ECO:0007669"/>
    <property type="project" value="UniProtKB-KW"/>
</dbReference>
<keyword evidence="3" id="KW-1185">Reference proteome</keyword>
<dbReference type="EMBL" id="BLKG01000293">
    <property type="protein sequence ID" value="GFG00832.1"/>
    <property type="molecule type" value="Genomic_DNA"/>
</dbReference>
<keyword evidence="2" id="KW-0808">Transferase</keyword>
<comment type="caution">
    <text evidence="2">The sequence shown here is derived from an EMBL/GenBank/DDBJ whole genome shotgun (WGS) entry which is preliminary data.</text>
</comment>
<keyword evidence="1" id="KW-0812">Transmembrane</keyword>
<keyword evidence="2" id="KW-0723">Serine/threonine-protein kinase</keyword>
<organism evidence="2 3">
    <name type="scientific">Aspergillus udagawae</name>
    <dbReference type="NCBI Taxonomy" id="91492"/>
    <lineage>
        <taxon>Eukaryota</taxon>
        <taxon>Fungi</taxon>
        <taxon>Dikarya</taxon>
        <taxon>Ascomycota</taxon>
        <taxon>Pezizomycotina</taxon>
        <taxon>Eurotiomycetes</taxon>
        <taxon>Eurotiomycetidae</taxon>
        <taxon>Eurotiales</taxon>
        <taxon>Aspergillaceae</taxon>
        <taxon>Aspergillus</taxon>
        <taxon>Aspergillus subgen. Fumigati</taxon>
    </lineage>
</organism>
<gene>
    <name evidence="2" type="ORF">IFM53868_10866</name>
</gene>
<keyword evidence="1" id="KW-0472">Membrane</keyword>